<sequence length="97" mass="10293">MQISFRKKTAAASVTDVIPAPNTEKTVPTAVAIPANIQQKPTASTSREQPFASSLPSEPSCSNQGLSLPSIMAYTVSSVLRTPFGTHFIQPLMTTES</sequence>
<evidence type="ECO:0000313" key="2">
    <source>
        <dbReference type="EMBL" id="CAH2098223.1"/>
    </source>
</evidence>
<feature type="compositionally biased region" description="Polar residues" evidence="1">
    <location>
        <begin position="36"/>
        <end position="62"/>
    </location>
</feature>
<dbReference type="Proteomes" id="UP001153954">
    <property type="component" value="Unassembled WGS sequence"/>
</dbReference>
<accession>A0AAU9UJS7</accession>
<evidence type="ECO:0000256" key="1">
    <source>
        <dbReference type="SAM" id="MobiDB-lite"/>
    </source>
</evidence>
<dbReference type="EMBL" id="CAKOGL010000019">
    <property type="protein sequence ID" value="CAH2098223.1"/>
    <property type="molecule type" value="Genomic_DNA"/>
</dbReference>
<keyword evidence="3" id="KW-1185">Reference proteome</keyword>
<gene>
    <name evidence="2" type="ORF">EEDITHA_LOCUS13361</name>
</gene>
<proteinExistence type="predicted"/>
<organism evidence="2 3">
    <name type="scientific">Euphydryas editha</name>
    <name type="common">Edith's checkerspot</name>
    <dbReference type="NCBI Taxonomy" id="104508"/>
    <lineage>
        <taxon>Eukaryota</taxon>
        <taxon>Metazoa</taxon>
        <taxon>Ecdysozoa</taxon>
        <taxon>Arthropoda</taxon>
        <taxon>Hexapoda</taxon>
        <taxon>Insecta</taxon>
        <taxon>Pterygota</taxon>
        <taxon>Neoptera</taxon>
        <taxon>Endopterygota</taxon>
        <taxon>Lepidoptera</taxon>
        <taxon>Glossata</taxon>
        <taxon>Ditrysia</taxon>
        <taxon>Papilionoidea</taxon>
        <taxon>Nymphalidae</taxon>
        <taxon>Nymphalinae</taxon>
        <taxon>Euphydryas</taxon>
    </lineage>
</organism>
<evidence type="ECO:0000313" key="3">
    <source>
        <dbReference type="Proteomes" id="UP001153954"/>
    </source>
</evidence>
<comment type="caution">
    <text evidence="2">The sequence shown here is derived from an EMBL/GenBank/DDBJ whole genome shotgun (WGS) entry which is preliminary data.</text>
</comment>
<reference evidence="2" key="1">
    <citation type="submission" date="2022-03" db="EMBL/GenBank/DDBJ databases">
        <authorList>
            <person name="Tunstrom K."/>
        </authorList>
    </citation>
    <scope>NUCLEOTIDE SEQUENCE</scope>
</reference>
<name>A0AAU9UJS7_EUPED</name>
<dbReference type="AlphaFoldDB" id="A0AAU9UJS7"/>
<feature type="region of interest" description="Disordered" evidence="1">
    <location>
        <begin position="34"/>
        <end position="62"/>
    </location>
</feature>
<protein>
    <submittedName>
        <fullName evidence="2">Uncharacterized protein</fullName>
    </submittedName>
</protein>